<dbReference type="Proteomes" id="UP000199415">
    <property type="component" value="Unassembled WGS sequence"/>
</dbReference>
<sequence length="476" mass="51602">MSVAVFTLLPGVFLIGIGVYCVVASVRTRTAWFAVVAVFVGLMAVHQAFELAAWLETGVFPNPIKGEIPETTVNLLGAAIALHLVRSRMALQRQLREREQAETIFQTVQDAIFVLRAAGDGLVVERTNPAFRAAFLRGDDPGTGVPLAQMVAAGVAAAIEPVVGEVHADAAAERVVQLDVPEAGSYWHVRIVPVPGRRGPTRFVGVARDVSRQMWEQHRREAHLEDERVRAERANAAKTSFLARMSHELRTPLNAILGMAEVIRDRVMGDDLDRYSTYAADIHTSSEHLLALINDLLDMSRLDSDRYELDPRRVDTAEVLRHAGSMVQAQADRAGVHLDVAAEAPPLLADERALRQMVANLLTNAVKFTEAGGRVRVRAATDAAGWLAITVADDGVGIPPEDQARILEPFEQGRERVSADRAGGTGLGLAICHKLMRLHDGELHLDSTPGAGTTVTLRFPPGRVMAPSAAEREVTA</sequence>
<dbReference type="Gene3D" id="3.30.450.20">
    <property type="entry name" value="PAS domain"/>
    <property type="match status" value="1"/>
</dbReference>
<dbReference type="CDD" id="cd00082">
    <property type="entry name" value="HisKA"/>
    <property type="match status" value="1"/>
</dbReference>
<dbReference type="Gene3D" id="1.10.287.130">
    <property type="match status" value="1"/>
</dbReference>
<proteinExistence type="predicted"/>
<feature type="transmembrane region" description="Helical" evidence="7">
    <location>
        <begin position="30"/>
        <end position="48"/>
    </location>
</feature>
<keyword evidence="10" id="KW-1185">Reference proteome</keyword>
<keyword evidence="7" id="KW-0472">Membrane</keyword>
<dbReference type="Gene3D" id="3.30.565.10">
    <property type="entry name" value="Histidine kinase-like ATPase, C-terminal domain"/>
    <property type="match status" value="1"/>
</dbReference>
<dbReference type="EC" id="2.7.13.3" evidence="2"/>
<keyword evidence="6" id="KW-0902">Two-component regulatory system</keyword>
<dbReference type="Pfam" id="PF00512">
    <property type="entry name" value="HisKA"/>
    <property type="match status" value="1"/>
</dbReference>
<dbReference type="SUPFAM" id="SSF47384">
    <property type="entry name" value="Homodimeric domain of signal transducing histidine kinase"/>
    <property type="match status" value="1"/>
</dbReference>
<keyword evidence="7" id="KW-0812">Transmembrane</keyword>
<dbReference type="SMART" id="SM00388">
    <property type="entry name" value="HisKA"/>
    <property type="match status" value="1"/>
</dbReference>
<dbReference type="InterPro" id="IPR050736">
    <property type="entry name" value="Sensor_HK_Regulatory"/>
</dbReference>
<dbReference type="Pfam" id="PF08448">
    <property type="entry name" value="PAS_4"/>
    <property type="match status" value="1"/>
</dbReference>
<evidence type="ECO:0000256" key="5">
    <source>
        <dbReference type="ARBA" id="ARBA00022777"/>
    </source>
</evidence>
<dbReference type="SUPFAM" id="SSF55874">
    <property type="entry name" value="ATPase domain of HSP90 chaperone/DNA topoisomerase II/histidine kinase"/>
    <property type="match status" value="1"/>
</dbReference>
<dbReference type="InterPro" id="IPR036097">
    <property type="entry name" value="HisK_dim/P_sf"/>
</dbReference>
<dbReference type="PANTHER" id="PTHR43711:SF26">
    <property type="entry name" value="SENSOR HISTIDINE KINASE RCSC"/>
    <property type="match status" value="1"/>
</dbReference>
<evidence type="ECO:0000256" key="3">
    <source>
        <dbReference type="ARBA" id="ARBA00022553"/>
    </source>
</evidence>
<feature type="domain" description="Histidine kinase" evidence="8">
    <location>
        <begin position="244"/>
        <end position="463"/>
    </location>
</feature>
<dbReference type="STRING" id="1082479.SAMN05216241_101509"/>
<dbReference type="InterPro" id="IPR005467">
    <property type="entry name" value="His_kinase_dom"/>
</dbReference>
<evidence type="ECO:0000313" key="9">
    <source>
        <dbReference type="EMBL" id="SDF57674.1"/>
    </source>
</evidence>
<dbReference type="InterPro" id="IPR013656">
    <property type="entry name" value="PAS_4"/>
</dbReference>
<dbReference type="SMART" id="SM00387">
    <property type="entry name" value="HATPase_c"/>
    <property type="match status" value="1"/>
</dbReference>
<dbReference type="Pfam" id="PF02518">
    <property type="entry name" value="HATPase_c"/>
    <property type="match status" value="1"/>
</dbReference>
<comment type="catalytic activity">
    <reaction evidence="1">
        <text>ATP + protein L-histidine = ADP + protein N-phospho-L-histidine.</text>
        <dbReference type="EC" id="2.7.13.3"/>
    </reaction>
</comment>
<evidence type="ECO:0000256" key="2">
    <source>
        <dbReference type="ARBA" id="ARBA00012438"/>
    </source>
</evidence>
<keyword evidence="4" id="KW-0808">Transferase</keyword>
<dbReference type="AlphaFoldDB" id="A0A1G7M7R1"/>
<dbReference type="InterPro" id="IPR036890">
    <property type="entry name" value="HATPase_C_sf"/>
</dbReference>
<keyword evidence="7" id="KW-1133">Transmembrane helix</keyword>
<dbReference type="InterPro" id="IPR003594">
    <property type="entry name" value="HATPase_dom"/>
</dbReference>
<accession>A0A1G7M7R1</accession>
<gene>
    <name evidence="9" type="ORF">SAMN05216241_101509</name>
</gene>
<evidence type="ECO:0000256" key="7">
    <source>
        <dbReference type="SAM" id="Phobius"/>
    </source>
</evidence>
<name>A0A1G7M7R1_9PROT</name>
<evidence type="ECO:0000259" key="8">
    <source>
        <dbReference type="PROSITE" id="PS50109"/>
    </source>
</evidence>
<dbReference type="CDD" id="cd16922">
    <property type="entry name" value="HATPase_EvgS-ArcB-TorS-like"/>
    <property type="match status" value="1"/>
</dbReference>
<dbReference type="InterPro" id="IPR003661">
    <property type="entry name" value="HisK_dim/P_dom"/>
</dbReference>
<evidence type="ECO:0000313" key="10">
    <source>
        <dbReference type="Proteomes" id="UP000199415"/>
    </source>
</evidence>
<dbReference type="PANTHER" id="PTHR43711">
    <property type="entry name" value="TWO-COMPONENT HISTIDINE KINASE"/>
    <property type="match status" value="1"/>
</dbReference>
<evidence type="ECO:0000256" key="4">
    <source>
        <dbReference type="ARBA" id="ARBA00022679"/>
    </source>
</evidence>
<dbReference type="PRINTS" id="PR00344">
    <property type="entry name" value="BCTRLSENSOR"/>
</dbReference>
<dbReference type="SUPFAM" id="SSF55785">
    <property type="entry name" value="PYP-like sensor domain (PAS domain)"/>
    <property type="match status" value="1"/>
</dbReference>
<dbReference type="InterPro" id="IPR035965">
    <property type="entry name" value="PAS-like_dom_sf"/>
</dbReference>
<dbReference type="InterPro" id="IPR004358">
    <property type="entry name" value="Sig_transdc_His_kin-like_C"/>
</dbReference>
<feature type="transmembrane region" description="Helical" evidence="7">
    <location>
        <begin position="6"/>
        <end position="23"/>
    </location>
</feature>
<protein>
    <recommendedName>
        <fullName evidence="2">histidine kinase</fullName>
        <ecNumber evidence="2">2.7.13.3</ecNumber>
    </recommendedName>
</protein>
<dbReference type="PROSITE" id="PS50109">
    <property type="entry name" value="HIS_KIN"/>
    <property type="match status" value="1"/>
</dbReference>
<evidence type="ECO:0000256" key="6">
    <source>
        <dbReference type="ARBA" id="ARBA00023012"/>
    </source>
</evidence>
<dbReference type="EMBL" id="FNCE01000001">
    <property type="protein sequence ID" value="SDF57674.1"/>
    <property type="molecule type" value="Genomic_DNA"/>
</dbReference>
<evidence type="ECO:0000256" key="1">
    <source>
        <dbReference type="ARBA" id="ARBA00000085"/>
    </source>
</evidence>
<reference evidence="9 10" key="1">
    <citation type="submission" date="2016-10" db="EMBL/GenBank/DDBJ databases">
        <authorList>
            <person name="de Groot N.N."/>
        </authorList>
    </citation>
    <scope>NUCLEOTIDE SEQUENCE [LARGE SCALE GENOMIC DNA]</scope>
    <source>
        <strain evidence="9 10">DSM 25584</strain>
    </source>
</reference>
<dbReference type="RefSeq" id="WP_176758475.1">
    <property type="nucleotide sequence ID" value="NZ_FNCE01000001.1"/>
</dbReference>
<dbReference type="GO" id="GO:0000155">
    <property type="term" value="F:phosphorelay sensor kinase activity"/>
    <property type="evidence" value="ECO:0007669"/>
    <property type="project" value="InterPro"/>
</dbReference>
<keyword evidence="3" id="KW-0597">Phosphoprotein</keyword>
<organism evidence="9 10">
    <name type="scientific">Limimonas halophila</name>
    <dbReference type="NCBI Taxonomy" id="1082479"/>
    <lineage>
        <taxon>Bacteria</taxon>
        <taxon>Pseudomonadati</taxon>
        <taxon>Pseudomonadota</taxon>
        <taxon>Alphaproteobacteria</taxon>
        <taxon>Rhodospirillales</taxon>
        <taxon>Rhodovibrionaceae</taxon>
        <taxon>Limimonas</taxon>
    </lineage>
</organism>
<keyword evidence="5 9" id="KW-0418">Kinase</keyword>